<dbReference type="AlphaFoldDB" id="A0A4D9CYW7"/>
<comment type="caution">
    <text evidence="3">The sequence shown here is derived from an EMBL/GenBank/DDBJ whole genome shotgun (WGS) entry which is preliminary data.</text>
</comment>
<gene>
    <name evidence="3" type="ORF">NSK_006849</name>
</gene>
<feature type="compositionally biased region" description="Basic and acidic residues" evidence="1">
    <location>
        <begin position="60"/>
        <end position="70"/>
    </location>
</feature>
<feature type="region of interest" description="Disordered" evidence="1">
    <location>
        <begin position="49"/>
        <end position="70"/>
    </location>
</feature>
<dbReference type="EMBL" id="SDOX01000122">
    <property type="protein sequence ID" value="TFJ81598.1"/>
    <property type="molecule type" value="Genomic_DNA"/>
</dbReference>
<dbReference type="Proteomes" id="UP000355283">
    <property type="component" value="Unassembled WGS sequence"/>
</dbReference>
<protein>
    <recommendedName>
        <fullName evidence="2">RSE1/DDB1/CPSF1 first beta-propeller domain-containing protein</fullName>
    </recommendedName>
</protein>
<evidence type="ECO:0000256" key="1">
    <source>
        <dbReference type="SAM" id="MobiDB-lite"/>
    </source>
</evidence>
<accession>A0A4D9CYW7</accession>
<dbReference type="Gene3D" id="2.130.10.10">
    <property type="entry name" value="YVTN repeat-like/Quinoprotein amine dehydrogenase"/>
    <property type="match status" value="1"/>
</dbReference>
<dbReference type="InterPro" id="IPR050358">
    <property type="entry name" value="RSE1/DDB1/CFT1"/>
</dbReference>
<feature type="region of interest" description="Disordered" evidence="1">
    <location>
        <begin position="430"/>
        <end position="478"/>
    </location>
</feature>
<organism evidence="3 4">
    <name type="scientific">Nannochloropsis salina CCMP1776</name>
    <dbReference type="NCBI Taxonomy" id="1027361"/>
    <lineage>
        <taxon>Eukaryota</taxon>
        <taxon>Sar</taxon>
        <taxon>Stramenopiles</taxon>
        <taxon>Ochrophyta</taxon>
        <taxon>Eustigmatophyceae</taxon>
        <taxon>Eustigmatales</taxon>
        <taxon>Monodopsidaceae</taxon>
        <taxon>Microchloropsis</taxon>
        <taxon>Microchloropsis salina</taxon>
    </lineage>
</organism>
<dbReference type="InterPro" id="IPR018846">
    <property type="entry name" value="Beta-prop_RSE1/DDB1/CPSF1_1st"/>
</dbReference>
<proteinExistence type="predicted"/>
<dbReference type="Pfam" id="PF10433">
    <property type="entry name" value="Beta-prop_RSE1_1st"/>
    <property type="match status" value="1"/>
</dbReference>
<evidence type="ECO:0000259" key="2">
    <source>
        <dbReference type="Pfam" id="PF10433"/>
    </source>
</evidence>
<feature type="domain" description="RSE1/DDB1/CPSF1 first beta-propeller" evidence="2">
    <location>
        <begin position="77"/>
        <end position="383"/>
    </location>
</feature>
<keyword evidence="4" id="KW-1185">Reference proteome</keyword>
<dbReference type="InterPro" id="IPR015943">
    <property type="entry name" value="WD40/YVTN_repeat-like_dom_sf"/>
</dbReference>
<dbReference type="PANTHER" id="PTHR10644">
    <property type="entry name" value="DNA REPAIR/RNA PROCESSING CPSF FAMILY"/>
    <property type="match status" value="1"/>
</dbReference>
<sequence length="478" mass="49697">MNLVAYTLKPPTGVSRALVGCFLEGEEGEEEEELLALVRGVGTVEIVQVLTPPPPSPRTNGKEGTQEAKEREGNGAILHTLCSQPTFSAIRAWACLRPVGGTKDLLAVTSDAGMLALVELVARPAKTASHAVAYHLQRVASLLLGTSGCARSVPGQYVAADPSGRAVMVSSMDGHLTCAVVLRNAATGAIELRRSRVGGDLGAVSGQATVLDAAGAHVGVGPPRFLLLVGGDEADGARARERARAKEEDGLSLPEESLKHVLVLELDLETNTLAPAGRLPVSSTGSALLPLPPPLPPSPPPFPQACGPFLVLSENWVSVHHPWAFKEARAPIPRPRGLPSAQGVLPVAWTLWEGREQGKGGRWRVLMQGEGGDLYAVHIQCPEMTEAGPASTSTSTSTSTPSSLPSLRIVALTDWIPPCTALAALTGRWSGRREGGEEGGGEAGGRAGGRVQAPVVRGGDGRPRLVRAQGGREGGREG</sequence>
<reference evidence="3 4" key="1">
    <citation type="submission" date="2019-01" db="EMBL/GenBank/DDBJ databases">
        <title>Nuclear Genome Assembly of the Microalgal Biofuel strain Nannochloropsis salina CCMP1776.</title>
        <authorList>
            <person name="Hovde B."/>
        </authorList>
    </citation>
    <scope>NUCLEOTIDE SEQUENCE [LARGE SCALE GENOMIC DNA]</scope>
    <source>
        <strain evidence="3 4">CCMP1776</strain>
    </source>
</reference>
<dbReference type="OrthoDB" id="436637at2759"/>
<name>A0A4D9CYW7_9STRA</name>
<evidence type="ECO:0000313" key="3">
    <source>
        <dbReference type="EMBL" id="TFJ81598.1"/>
    </source>
</evidence>
<evidence type="ECO:0000313" key="4">
    <source>
        <dbReference type="Proteomes" id="UP000355283"/>
    </source>
</evidence>